<dbReference type="Proteomes" id="UP000297535">
    <property type="component" value="Unassembled WGS sequence"/>
</dbReference>
<dbReference type="InterPro" id="IPR043129">
    <property type="entry name" value="ATPase_NBD"/>
</dbReference>
<evidence type="ECO:0000313" key="4">
    <source>
        <dbReference type="EMBL" id="TGD97192.1"/>
    </source>
</evidence>
<dbReference type="Gene3D" id="3.40.367.20">
    <property type="match status" value="1"/>
</dbReference>
<comment type="similarity">
    <text evidence="3">Belongs to the bacterial glucokinase family.</text>
</comment>
<dbReference type="GO" id="GO:0006096">
    <property type="term" value="P:glycolytic process"/>
    <property type="evidence" value="ECO:0007669"/>
    <property type="project" value="InterPro"/>
</dbReference>
<protein>
    <submittedName>
        <fullName evidence="4">Glucokinase</fullName>
    </submittedName>
</protein>
<evidence type="ECO:0000256" key="2">
    <source>
        <dbReference type="ARBA" id="ARBA00022777"/>
    </source>
</evidence>
<dbReference type="GO" id="GO:0005829">
    <property type="term" value="C:cytosol"/>
    <property type="evidence" value="ECO:0007669"/>
    <property type="project" value="TreeGrafter"/>
</dbReference>
<organism evidence="4 5">
    <name type="scientific">Methylobacterium nonmethylotrophicum</name>
    <dbReference type="NCBI Taxonomy" id="1141884"/>
    <lineage>
        <taxon>Bacteria</taxon>
        <taxon>Pseudomonadati</taxon>
        <taxon>Pseudomonadota</taxon>
        <taxon>Alphaproteobacteria</taxon>
        <taxon>Hyphomicrobiales</taxon>
        <taxon>Methylobacteriaceae</taxon>
        <taxon>Methylobacterium</taxon>
    </lineage>
</organism>
<keyword evidence="1" id="KW-0808">Transferase</keyword>
<keyword evidence="5" id="KW-1185">Reference proteome</keyword>
<dbReference type="RefSeq" id="WP_135417135.1">
    <property type="nucleotide sequence ID" value="NZ_SRLB01000015.1"/>
</dbReference>
<dbReference type="GO" id="GO:0005524">
    <property type="term" value="F:ATP binding"/>
    <property type="evidence" value="ECO:0007669"/>
    <property type="project" value="InterPro"/>
</dbReference>
<name>A0A4Z0NLQ7_9HYPH</name>
<evidence type="ECO:0000313" key="5">
    <source>
        <dbReference type="Proteomes" id="UP000297535"/>
    </source>
</evidence>
<gene>
    <name evidence="4" type="ORF">EU555_20750</name>
</gene>
<evidence type="ECO:0000256" key="1">
    <source>
        <dbReference type="ARBA" id="ARBA00022679"/>
    </source>
</evidence>
<dbReference type="EMBL" id="SRLB01000015">
    <property type="protein sequence ID" value="TGD97192.1"/>
    <property type="molecule type" value="Genomic_DNA"/>
</dbReference>
<dbReference type="GO" id="GO:0004340">
    <property type="term" value="F:glucokinase activity"/>
    <property type="evidence" value="ECO:0007669"/>
    <property type="project" value="InterPro"/>
</dbReference>
<dbReference type="OrthoDB" id="9800595at2"/>
<dbReference type="InterPro" id="IPR050201">
    <property type="entry name" value="Bacterial_glucokinase"/>
</dbReference>
<sequence length="331" mass="34309">MAQFEFPVLFGDIGGTNARFAVQETPGAAPVVLTHDKTAAHPDPSAAIRAALATSAVAPPRSAILAVAARVDGPAVHLTNAHWVIEGERIGRDFGLASCRIVNDYVPVAAGAAALDPAGRDRSILAPVGPVLSPKGGARLVLGPGTGFGAAALVPYGKQLAIVSTEAGHTDFGPSDAEEAAFWPQLARIEGRITVESLLSGPGLTRLHAGLGGGERDAKDITERGMSGDDPAAQRTLRVFSRLLGRVCGDLALTFLATGGVYIGGGIAPRILDVLNDGTFRAAFEHKPPFSDRMRQIPTCVITIADPALTGLSALACHPDRFAYDGQFWTA</sequence>
<evidence type="ECO:0000256" key="3">
    <source>
        <dbReference type="RuleBase" id="RU004046"/>
    </source>
</evidence>
<dbReference type="AlphaFoldDB" id="A0A4Z0NLQ7"/>
<dbReference type="SUPFAM" id="SSF53067">
    <property type="entry name" value="Actin-like ATPase domain"/>
    <property type="match status" value="1"/>
</dbReference>
<dbReference type="PANTHER" id="PTHR47690:SF1">
    <property type="entry name" value="GLUCOKINASE"/>
    <property type="match status" value="1"/>
</dbReference>
<reference evidence="4 5" key="1">
    <citation type="submission" date="2019-04" db="EMBL/GenBank/DDBJ databases">
        <authorList>
            <person name="Feng G."/>
            <person name="Zhu H."/>
        </authorList>
    </citation>
    <scope>NUCLEOTIDE SEQUENCE [LARGE SCALE GENOMIC DNA]</scope>
    <source>
        <strain evidence="4 5">6HR-1</strain>
    </source>
</reference>
<keyword evidence="2 4" id="KW-0418">Kinase</keyword>
<dbReference type="InterPro" id="IPR003836">
    <property type="entry name" value="Glucokinase"/>
</dbReference>
<dbReference type="CDD" id="cd24008">
    <property type="entry name" value="ASKHA_NBD_GLK"/>
    <property type="match status" value="1"/>
</dbReference>
<comment type="caution">
    <text evidence="4">The sequence shown here is derived from an EMBL/GenBank/DDBJ whole genome shotgun (WGS) entry which is preliminary data.</text>
</comment>
<proteinExistence type="inferred from homology"/>
<dbReference type="GO" id="GO:0005536">
    <property type="term" value="F:D-glucose binding"/>
    <property type="evidence" value="ECO:0007669"/>
    <property type="project" value="InterPro"/>
</dbReference>
<dbReference type="Gene3D" id="3.30.420.40">
    <property type="match status" value="1"/>
</dbReference>
<dbReference type="PANTHER" id="PTHR47690">
    <property type="entry name" value="GLUCOKINASE"/>
    <property type="match status" value="1"/>
</dbReference>
<dbReference type="Pfam" id="PF02685">
    <property type="entry name" value="Glucokinase"/>
    <property type="match status" value="1"/>
</dbReference>
<accession>A0A4Z0NLQ7</accession>